<organism evidence="10">
    <name type="scientific">Cyprideis torosa</name>
    <dbReference type="NCBI Taxonomy" id="163714"/>
    <lineage>
        <taxon>Eukaryota</taxon>
        <taxon>Metazoa</taxon>
        <taxon>Ecdysozoa</taxon>
        <taxon>Arthropoda</taxon>
        <taxon>Crustacea</taxon>
        <taxon>Oligostraca</taxon>
        <taxon>Ostracoda</taxon>
        <taxon>Podocopa</taxon>
        <taxon>Podocopida</taxon>
        <taxon>Cytherocopina</taxon>
        <taxon>Cytheroidea</taxon>
        <taxon>Cytherideidae</taxon>
        <taxon>Cyprideis</taxon>
    </lineage>
</organism>
<dbReference type="GO" id="GO:0003857">
    <property type="term" value="F:(3S)-3-hydroxyacyl-CoA dehydrogenase (NAD+) activity"/>
    <property type="evidence" value="ECO:0007669"/>
    <property type="project" value="UniProtKB-EC"/>
</dbReference>
<dbReference type="InterPro" id="IPR052242">
    <property type="entry name" value="Mito_3-hydroxyacyl-CoA_DH"/>
</dbReference>
<evidence type="ECO:0000256" key="4">
    <source>
        <dbReference type="ARBA" id="ARBA00022832"/>
    </source>
</evidence>
<evidence type="ECO:0000256" key="9">
    <source>
        <dbReference type="ARBA" id="ARBA00049556"/>
    </source>
</evidence>
<reference evidence="10" key="1">
    <citation type="submission" date="2020-11" db="EMBL/GenBank/DDBJ databases">
        <authorList>
            <person name="Tran Van P."/>
        </authorList>
    </citation>
    <scope>NUCLEOTIDE SEQUENCE</scope>
</reference>
<keyword evidence="5" id="KW-0560">Oxidoreductase</keyword>
<dbReference type="InterPro" id="IPR006108">
    <property type="entry name" value="3HC_DH_C"/>
</dbReference>
<protein>
    <submittedName>
        <fullName evidence="10">Uncharacterized protein</fullName>
    </submittedName>
</protein>
<keyword evidence="8" id="KW-0496">Mitochondrion</keyword>
<gene>
    <name evidence="10" type="ORF">CTOB1V02_LOCUS4197</name>
</gene>
<dbReference type="OrthoDB" id="5958943at2759"/>
<dbReference type="Gene3D" id="3.40.50.720">
    <property type="entry name" value="NAD(P)-binding Rossmann-like Domain"/>
    <property type="match status" value="1"/>
</dbReference>
<dbReference type="EMBL" id="OB660792">
    <property type="protein sequence ID" value="CAD7226274.1"/>
    <property type="molecule type" value="Genomic_DNA"/>
</dbReference>
<evidence type="ECO:0000256" key="2">
    <source>
        <dbReference type="ARBA" id="ARBA00005005"/>
    </source>
</evidence>
<dbReference type="SUPFAM" id="SSF48179">
    <property type="entry name" value="6-phosphogluconate dehydrogenase C-terminal domain-like"/>
    <property type="match status" value="1"/>
</dbReference>
<evidence type="ECO:0000256" key="6">
    <source>
        <dbReference type="ARBA" id="ARBA00023027"/>
    </source>
</evidence>
<dbReference type="InterPro" id="IPR013328">
    <property type="entry name" value="6PGD_dom2"/>
</dbReference>
<evidence type="ECO:0000256" key="5">
    <source>
        <dbReference type="ARBA" id="ARBA00023002"/>
    </source>
</evidence>
<evidence type="ECO:0000313" key="10">
    <source>
        <dbReference type="EMBL" id="CAD7226274.1"/>
    </source>
</evidence>
<dbReference type="PANTHER" id="PTHR43561">
    <property type="match status" value="1"/>
</dbReference>
<accession>A0A7R8W7B1</accession>
<evidence type="ECO:0000256" key="8">
    <source>
        <dbReference type="ARBA" id="ARBA00023128"/>
    </source>
</evidence>
<keyword evidence="4" id="KW-0276">Fatty acid metabolism</keyword>
<evidence type="ECO:0000256" key="1">
    <source>
        <dbReference type="ARBA" id="ARBA00004305"/>
    </source>
</evidence>
<keyword evidence="7" id="KW-0443">Lipid metabolism</keyword>
<comment type="subcellular location">
    <subcellularLocation>
        <location evidence="1">Mitochondrion matrix</location>
    </subcellularLocation>
</comment>
<dbReference type="GO" id="GO:0006635">
    <property type="term" value="P:fatty acid beta-oxidation"/>
    <property type="evidence" value="ECO:0007669"/>
    <property type="project" value="TreeGrafter"/>
</dbReference>
<dbReference type="GO" id="GO:0070403">
    <property type="term" value="F:NAD+ binding"/>
    <property type="evidence" value="ECO:0007669"/>
    <property type="project" value="InterPro"/>
</dbReference>
<dbReference type="FunFam" id="3.40.50.720:FF:000009">
    <property type="entry name" value="Fatty oxidation complex, alpha subunit"/>
    <property type="match status" value="1"/>
</dbReference>
<dbReference type="InterPro" id="IPR022694">
    <property type="entry name" value="3-OHacyl-CoA_DH"/>
</dbReference>
<name>A0A7R8W7B1_9CRUS</name>
<evidence type="ECO:0000256" key="3">
    <source>
        <dbReference type="ARBA" id="ARBA00009463"/>
    </source>
</evidence>
<keyword evidence="6" id="KW-0520">NAD</keyword>
<comment type="similarity">
    <text evidence="3">Belongs to the 3-hydroxyacyl-CoA dehydrogenase family.</text>
</comment>
<dbReference type="Pfam" id="PF00725">
    <property type="entry name" value="3HCDH"/>
    <property type="match status" value="1"/>
</dbReference>
<comment type="pathway">
    <text evidence="2">Lipid metabolism; fatty acid beta-oxidation.</text>
</comment>
<evidence type="ECO:0000256" key="7">
    <source>
        <dbReference type="ARBA" id="ARBA00023098"/>
    </source>
</evidence>
<dbReference type="Pfam" id="PF02737">
    <property type="entry name" value="3HCDH_N"/>
    <property type="match status" value="1"/>
</dbReference>
<sequence length="297" mass="32094">MVRDIKKIAVIGSGFMGSGIALVSARSGYLVYLMDVNAEALGSAVTKIQNRSIDLDNGDQARTQDTMKRLVTSTSLEEATKDVDLVIEAVAERLEVKQKLFKQLDALCPSETILASNTSALTIAEIVSGVSDPRKLRCGGVHFLSPVSTSNLVEVIPISQTSTATLESLMAFVQAIGKQSIKCKDTSGFIVNRIVLLPVFAQALQMLDRGDATLDDIELGVKPIAFSSMGVFGLMDFIGLDVVLCGMENMSERFPETGDCFKPTRRLRELVAEGKLGLKTGEGFLKYDEAARAQYTI</sequence>
<dbReference type="AlphaFoldDB" id="A0A7R8W7B1"/>
<dbReference type="GO" id="GO:0005759">
    <property type="term" value="C:mitochondrial matrix"/>
    <property type="evidence" value="ECO:0007669"/>
    <property type="project" value="UniProtKB-SubCell"/>
</dbReference>
<dbReference type="Gene3D" id="1.10.1040.10">
    <property type="entry name" value="N-(1-d-carboxylethyl)-l-norvaline Dehydrogenase, domain 2"/>
    <property type="match status" value="1"/>
</dbReference>
<dbReference type="SUPFAM" id="SSF51735">
    <property type="entry name" value="NAD(P)-binding Rossmann-fold domains"/>
    <property type="match status" value="1"/>
</dbReference>
<dbReference type="PIRSF" id="PIRSF000105">
    <property type="entry name" value="HCDH"/>
    <property type="match status" value="1"/>
</dbReference>
<dbReference type="PANTHER" id="PTHR43561:SF3">
    <property type="entry name" value="HYDROXYACYL-COENZYME A DEHYDROGENASE, MITOCHONDRIAL"/>
    <property type="match status" value="1"/>
</dbReference>
<comment type="catalytic activity">
    <reaction evidence="9">
        <text>a (3S)-3-hydroxyacyl-CoA + NAD(+) = a 3-oxoacyl-CoA + NADH + H(+)</text>
        <dbReference type="Rhea" id="RHEA:22432"/>
        <dbReference type="ChEBI" id="CHEBI:15378"/>
        <dbReference type="ChEBI" id="CHEBI:57318"/>
        <dbReference type="ChEBI" id="CHEBI:57540"/>
        <dbReference type="ChEBI" id="CHEBI:57945"/>
        <dbReference type="ChEBI" id="CHEBI:90726"/>
        <dbReference type="EC" id="1.1.1.35"/>
    </reaction>
</comment>
<proteinExistence type="inferred from homology"/>
<dbReference type="InterPro" id="IPR036291">
    <property type="entry name" value="NAD(P)-bd_dom_sf"/>
</dbReference>
<dbReference type="InterPro" id="IPR008927">
    <property type="entry name" value="6-PGluconate_DH-like_C_sf"/>
</dbReference>
<dbReference type="InterPro" id="IPR006176">
    <property type="entry name" value="3-OHacyl-CoA_DH_NAD-bd"/>
</dbReference>